<evidence type="ECO:0000313" key="2">
    <source>
        <dbReference type="EMBL" id="GAA5156846.1"/>
    </source>
</evidence>
<accession>A0ABP9Q4Q6</accession>
<protein>
    <submittedName>
        <fullName evidence="2">Uncharacterized protein</fullName>
    </submittedName>
</protein>
<sequence length="69" mass="7616">MRYPAGNDIEVAIEMAGRPHFMYWFVPGGREHPENALVVKDCASGGSPASDGEPQLCQYQRGRYTSGTR</sequence>
<proteinExistence type="predicted"/>
<evidence type="ECO:0000256" key="1">
    <source>
        <dbReference type="SAM" id="MobiDB-lite"/>
    </source>
</evidence>
<evidence type="ECO:0000313" key="3">
    <source>
        <dbReference type="Proteomes" id="UP001500192"/>
    </source>
</evidence>
<dbReference type="EMBL" id="BAABIB010000040">
    <property type="protein sequence ID" value="GAA5156846.1"/>
    <property type="molecule type" value="Genomic_DNA"/>
</dbReference>
<keyword evidence="3" id="KW-1185">Reference proteome</keyword>
<gene>
    <name evidence="2" type="ORF">GCM10023214_15160</name>
</gene>
<organism evidence="2 3">
    <name type="scientific">Amycolatopsis dongchuanensis</name>
    <dbReference type="NCBI Taxonomy" id="1070866"/>
    <lineage>
        <taxon>Bacteria</taxon>
        <taxon>Bacillati</taxon>
        <taxon>Actinomycetota</taxon>
        <taxon>Actinomycetes</taxon>
        <taxon>Pseudonocardiales</taxon>
        <taxon>Pseudonocardiaceae</taxon>
        <taxon>Amycolatopsis</taxon>
    </lineage>
</organism>
<dbReference type="Proteomes" id="UP001500192">
    <property type="component" value="Unassembled WGS sequence"/>
</dbReference>
<name>A0ABP9Q4Q6_9PSEU</name>
<feature type="region of interest" description="Disordered" evidence="1">
    <location>
        <begin position="44"/>
        <end position="69"/>
    </location>
</feature>
<reference evidence="3" key="1">
    <citation type="journal article" date="2019" name="Int. J. Syst. Evol. Microbiol.">
        <title>The Global Catalogue of Microorganisms (GCM) 10K type strain sequencing project: providing services to taxonomists for standard genome sequencing and annotation.</title>
        <authorList>
            <consortium name="The Broad Institute Genomics Platform"/>
            <consortium name="The Broad Institute Genome Sequencing Center for Infectious Disease"/>
            <person name="Wu L."/>
            <person name="Ma J."/>
        </authorList>
    </citation>
    <scope>NUCLEOTIDE SEQUENCE [LARGE SCALE GENOMIC DNA]</scope>
    <source>
        <strain evidence="3">JCM 18054</strain>
    </source>
</reference>
<comment type="caution">
    <text evidence="2">The sequence shown here is derived from an EMBL/GenBank/DDBJ whole genome shotgun (WGS) entry which is preliminary data.</text>
</comment>